<evidence type="ECO:0000256" key="1">
    <source>
        <dbReference type="ARBA" id="ARBA00022553"/>
    </source>
</evidence>
<dbReference type="Proteomes" id="UP000018001">
    <property type="component" value="Unassembled WGS sequence"/>
</dbReference>
<dbReference type="InterPro" id="IPR050956">
    <property type="entry name" value="2C_system_His_kinase"/>
</dbReference>
<dbReference type="Pfam" id="PF00512">
    <property type="entry name" value="HisKA"/>
    <property type="match status" value="1"/>
</dbReference>
<accession>V5FWB6</accession>
<feature type="region of interest" description="Disordered" evidence="5">
    <location>
        <begin position="1050"/>
        <end position="1115"/>
    </location>
</feature>
<comment type="caution">
    <text evidence="8">The sequence shown here is derived from an EMBL/GenBank/DDBJ whole genome shotgun (WGS) entry which is preliminary data.</text>
</comment>
<dbReference type="OrthoDB" id="303614at2759"/>
<dbReference type="CDD" id="cd17546">
    <property type="entry name" value="REC_hyHK_CKI1_RcsC-like"/>
    <property type="match status" value="1"/>
</dbReference>
<dbReference type="InterPro" id="IPR004358">
    <property type="entry name" value="Sig_transdc_His_kin-like_C"/>
</dbReference>
<feature type="modified residue" description="4-aspartylphosphate" evidence="4">
    <location>
        <position position="1194"/>
    </location>
</feature>
<protein>
    <submittedName>
        <fullName evidence="8">Sensor histidine kinase/response regulator, putative</fullName>
    </submittedName>
</protein>
<dbReference type="SMART" id="SM00448">
    <property type="entry name" value="REC"/>
    <property type="match status" value="1"/>
</dbReference>
<feature type="domain" description="Histidine kinase" evidence="6">
    <location>
        <begin position="617"/>
        <end position="887"/>
    </location>
</feature>
<evidence type="ECO:0000256" key="3">
    <source>
        <dbReference type="ARBA" id="ARBA00022777"/>
    </source>
</evidence>
<keyword evidence="9" id="KW-1185">Reference proteome</keyword>
<dbReference type="Gene3D" id="3.30.565.10">
    <property type="entry name" value="Histidine kinase-like ATPase, C-terminal domain"/>
    <property type="match status" value="1"/>
</dbReference>
<evidence type="ECO:0000259" key="6">
    <source>
        <dbReference type="PROSITE" id="PS50109"/>
    </source>
</evidence>
<dbReference type="PROSITE" id="PS50109">
    <property type="entry name" value="HIS_KIN"/>
    <property type="match status" value="1"/>
</dbReference>
<dbReference type="InterPro" id="IPR029016">
    <property type="entry name" value="GAF-like_dom_sf"/>
</dbReference>
<dbReference type="SUPFAM" id="SSF55874">
    <property type="entry name" value="ATPase domain of HSP90 chaperone/DNA topoisomerase II/histidine kinase"/>
    <property type="match status" value="1"/>
</dbReference>
<organism evidence="8 9">
    <name type="scientific">Byssochlamys spectabilis (strain No. 5 / NBRC 109023)</name>
    <name type="common">Paecilomyces variotii</name>
    <dbReference type="NCBI Taxonomy" id="1356009"/>
    <lineage>
        <taxon>Eukaryota</taxon>
        <taxon>Fungi</taxon>
        <taxon>Dikarya</taxon>
        <taxon>Ascomycota</taxon>
        <taxon>Pezizomycotina</taxon>
        <taxon>Eurotiomycetes</taxon>
        <taxon>Eurotiomycetidae</taxon>
        <taxon>Eurotiales</taxon>
        <taxon>Thermoascaceae</taxon>
        <taxon>Paecilomyces</taxon>
    </lineage>
</organism>
<evidence type="ECO:0000256" key="5">
    <source>
        <dbReference type="SAM" id="MobiDB-lite"/>
    </source>
</evidence>
<dbReference type="Pfam" id="PF02518">
    <property type="entry name" value="HATPase_c"/>
    <property type="match status" value="1"/>
</dbReference>
<dbReference type="GO" id="GO:0000155">
    <property type="term" value="F:phosphorelay sensor kinase activity"/>
    <property type="evidence" value="ECO:0007669"/>
    <property type="project" value="InterPro"/>
</dbReference>
<dbReference type="InParanoid" id="V5FWB6"/>
<evidence type="ECO:0000313" key="9">
    <source>
        <dbReference type="Proteomes" id="UP000018001"/>
    </source>
</evidence>
<feature type="domain" description="Response regulatory" evidence="7">
    <location>
        <begin position="1145"/>
        <end position="1264"/>
    </location>
</feature>
<gene>
    <name evidence="8" type="ORF">PVAR5_2656</name>
</gene>
<keyword evidence="2" id="KW-0808">Transferase</keyword>
<dbReference type="AlphaFoldDB" id="V5FWB6"/>
<dbReference type="InterPro" id="IPR036890">
    <property type="entry name" value="HATPase_C_sf"/>
</dbReference>
<dbReference type="EMBL" id="BAUL01000076">
    <property type="protein sequence ID" value="GAD94036.1"/>
    <property type="molecule type" value="Genomic_DNA"/>
</dbReference>
<dbReference type="SUPFAM" id="SSF52172">
    <property type="entry name" value="CheY-like"/>
    <property type="match status" value="1"/>
</dbReference>
<dbReference type="InterPro" id="IPR003661">
    <property type="entry name" value="HisK_dim/P_dom"/>
</dbReference>
<dbReference type="Pfam" id="PF01590">
    <property type="entry name" value="GAF"/>
    <property type="match status" value="1"/>
</dbReference>
<sequence length="1273" mass="141410">MDSRKMSKSATVGKSTENDGRRTRTRSTKEQATQVRSALGIARERQMNSYLPYWALARNKNTQQATGLGADSARDNILTSLAQLAALRLNASRVLISLFNRNSQHVVSEATPTLSLRGNTDPSSPDQDELLWHSISCLPRKQINLCEHAMTAFTVHNEETYVVNDLASDLRFQSHPKVTNHPYNRSYVSVPIKTPDGFIIGNVDVLDDKPRDGINDVMEHLVALRTMREGYRQEKMVTVLGIFMEGKSDLHERLYSQSSLKNETSAPQPNLDSTLKQMHVSDPPGPQQATRSGSESEETQSLFRTHLTNSLKKLDIPPPHIPENDWGIPLSFGQREYRQRLPPAAKVQQESPVLARIHAVLDHASNLIQQALDVEGVMFTDASVCSNGKCSGSGNISQQSLDTRSRSLNRHGDVQHRGMSGKRGHGFDRRNTTHKYKDRSTCQNKSPTSYVLGHSMNAASTPYSDIGDRHCVKISTSVVCDLARRYSRGRIFRVDEDYIGFSSDEDLSDGEEVEKAADTTRLPPKGLAGPDAKYMGDTQQLVEAFPGARSVAFFPLWDFQQTCWFAGCFAWSDSPGRIFTDDEDLTYLAAFCNSIMTEVSRLHLQAADREKADFISSVSHGLRSPLHGILAMVDLLRDTSLNSTQKSLVHTVASWGKSLLGTINHILDHAKINSLLGPDEDDKCSGQPDPSQPSHLDVLLNNVDLSVLVQEVVESLIASQDFLGRDAEALFSPAEQTSNRPFKESDLANKESKQLFTIVDIEYRENWFGFISAGAWRRVILNLFRNALKYTQTGFVRLMLKRVTLDVDGELLPAAQFGVSDFGRGISEDYLSHHLFAPFLQEDSLVPGIGVGLNIVYRIVDSLGGRIGVRSGPGQGTDVNVVLPIKPIERLSPLPLPPADLYRQLQGKTVSIFAHSSQSATLHIKSDIFHAILRNLERMVTEWFGLRVLTSEELEREHAYISIITEYEYRYITAKESTATPDEQLRSRQYGKTTYPLIVLCAHAHSWFNASQPSEEPVIFLQQPVCPKNLAAALSSCLQQSVKTYCGSTEEATSPLTRPPSEGQPVKSKSPGTPRFGDSADIRPSESSPSCDSGQYTIRNGLEDDTVSPLTTDTAVTDERNRTEQMVDSATSHNDHRYEMNKECNILLVEDNSLNLKILETTMKKAGHRYQSATNGVEALQKYKASNFNAIIMDLSMPVMDGIAASREIRRLESTYGMCPVIIIALMALDTPSIKKDAMNSGIDLYLTKPTPIKKLEEILRELASFKGKSFAV</sequence>
<evidence type="ECO:0000313" key="8">
    <source>
        <dbReference type="EMBL" id="GAD94036.1"/>
    </source>
</evidence>
<dbReference type="eggNOG" id="KOG0519">
    <property type="taxonomic scope" value="Eukaryota"/>
</dbReference>
<dbReference type="InterPro" id="IPR011006">
    <property type="entry name" value="CheY-like_superfamily"/>
</dbReference>
<evidence type="ECO:0000259" key="7">
    <source>
        <dbReference type="PROSITE" id="PS50110"/>
    </source>
</evidence>
<feature type="compositionally biased region" description="Polar residues" evidence="5">
    <location>
        <begin position="1085"/>
        <end position="1098"/>
    </location>
</feature>
<dbReference type="CDD" id="cd00082">
    <property type="entry name" value="HisKA"/>
    <property type="match status" value="1"/>
</dbReference>
<dbReference type="PANTHER" id="PTHR43719">
    <property type="entry name" value="TWO-COMPONENT HISTIDINE KINASE"/>
    <property type="match status" value="1"/>
</dbReference>
<dbReference type="SMART" id="SM00388">
    <property type="entry name" value="HisKA"/>
    <property type="match status" value="1"/>
</dbReference>
<feature type="compositionally biased region" description="Polar residues" evidence="5">
    <location>
        <begin position="260"/>
        <end position="276"/>
    </location>
</feature>
<keyword evidence="3 8" id="KW-0418">Kinase</keyword>
<dbReference type="Gene3D" id="1.10.287.130">
    <property type="match status" value="1"/>
</dbReference>
<keyword evidence="1 4" id="KW-0597">Phosphoprotein</keyword>
<dbReference type="FunFam" id="1.10.287.130:FF:000023">
    <property type="entry name" value="Sensor histidine kinase/response regulator, putative"/>
    <property type="match status" value="1"/>
</dbReference>
<dbReference type="Gene3D" id="3.30.450.40">
    <property type="match status" value="1"/>
</dbReference>
<dbReference type="Pfam" id="PF00072">
    <property type="entry name" value="Response_reg"/>
    <property type="match status" value="1"/>
</dbReference>
<dbReference type="HOGENOM" id="CLU_002763_0_0_1"/>
<evidence type="ECO:0000256" key="2">
    <source>
        <dbReference type="ARBA" id="ARBA00022679"/>
    </source>
</evidence>
<dbReference type="SUPFAM" id="SSF47384">
    <property type="entry name" value="Homodimeric domain of signal transducing histidine kinase"/>
    <property type="match status" value="1"/>
</dbReference>
<proteinExistence type="predicted"/>
<feature type="compositionally biased region" description="Polar residues" evidence="5">
    <location>
        <begin position="287"/>
        <end position="301"/>
    </location>
</feature>
<dbReference type="InterPro" id="IPR001789">
    <property type="entry name" value="Sig_transdc_resp-reg_receiver"/>
</dbReference>
<dbReference type="Gene3D" id="3.40.50.2300">
    <property type="match status" value="1"/>
</dbReference>
<dbReference type="InterPro" id="IPR003018">
    <property type="entry name" value="GAF"/>
</dbReference>
<reference evidence="9" key="1">
    <citation type="journal article" date="2014" name="Genome Announc.">
        <title>Draft genome sequence of the formaldehyde-resistant fungus Byssochlamys spectabilis No. 5 (anamorph Paecilomyces variotii No. 5) (NBRC109023).</title>
        <authorList>
            <person name="Oka T."/>
            <person name="Ekino K."/>
            <person name="Fukuda K."/>
            <person name="Nomura Y."/>
        </authorList>
    </citation>
    <scope>NUCLEOTIDE SEQUENCE [LARGE SCALE GENOMIC DNA]</scope>
    <source>
        <strain evidence="9">No. 5 / NBRC 109023</strain>
    </source>
</reference>
<dbReference type="PRINTS" id="PR00344">
    <property type="entry name" value="BCTRLSENSOR"/>
</dbReference>
<dbReference type="InterPro" id="IPR005467">
    <property type="entry name" value="His_kinase_dom"/>
</dbReference>
<feature type="region of interest" description="Disordered" evidence="5">
    <location>
        <begin position="260"/>
        <end position="301"/>
    </location>
</feature>
<dbReference type="PROSITE" id="PS50110">
    <property type="entry name" value="RESPONSE_REGULATORY"/>
    <property type="match status" value="1"/>
</dbReference>
<dbReference type="InterPro" id="IPR036097">
    <property type="entry name" value="HisK_dim/P_sf"/>
</dbReference>
<dbReference type="InterPro" id="IPR003594">
    <property type="entry name" value="HATPase_dom"/>
</dbReference>
<feature type="region of interest" description="Disordered" evidence="5">
    <location>
        <begin position="411"/>
        <end position="449"/>
    </location>
</feature>
<dbReference type="PANTHER" id="PTHR43719:SF11">
    <property type="entry name" value="HISTIDINE KINASE_RESPONSE REGULATOR, PUTATIVE-RELATED"/>
    <property type="match status" value="1"/>
</dbReference>
<name>V5FWB6_BYSSN</name>
<dbReference type="SUPFAM" id="SSF55781">
    <property type="entry name" value="GAF domain-like"/>
    <property type="match status" value="1"/>
</dbReference>
<feature type="region of interest" description="Disordered" evidence="5">
    <location>
        <begin position="1"/>
        <end position="32"/>
    </location>
</feature>
<evidence type="ECO:0000256" key="4">
    <source>
        <dbReference type="PROSITE-ProRule" id="PRU00169"/>
    </source>
</evidence>
<dbReference type="SMART" id="SM00387">
    <property type="entry name" value="HATPase_c"/>
    <property type="match status" value="1"/>
</dbReference>